<keyword evidence="1" id="KW-0676">Redox-active center</keyword>
<dbReference type="Pfam" id="PF10262">
    <property type="entry name" value="Rdx"/>
    <property type="match status" value="1"/>
</dbReference>
<comment type="caution">
    <text evidence="2">The sequence shown here is derived from an EMBL/GenBank/DDBJ whole genome shotgun (WGS) entry which is preliminary data.</text>
</comment>
<accession>A0A693BQB8</accession>
<dbReference type="AlphaFoldDB" id="A0A693BQB8"/>
<evidence type="ECO:0000256" key="1">
    <source>
        <dbReference type="ARBA" id="ARBA00023284"/>
    </source>
</evidence>
<dbReference type="InterPro" id="IPR011893">
    <property type="entry name" value="Selenoprotein_Rdx-typ"/>
</dbReference>
<reference evidence="2 3" key="1">
    <citation type="submission" date="2019-04" db="EMBL/GenBank/DDBJ databases">
        <authorList>
            <person name="Ashton P.M."/>
            <person name="Dallman T."/>
            <person name="Nair S."/>
            <person name="De Pinna E."/>
            <person name="Peters T."/>
            <person name="Grant K."/>
        </authorList>
    </citation>
    <scope>NUCLEOTIDE SEQUENCE [LARGE SCALE GENOMIC DNA]</scope>
    <source>
        <strain evidence="2 3">OXC2299</strain>
    </source>
</reference>
<evidence type="ECO:0000313" key="3">
    <source>
        <dbReference type="Proteomes" id="UP000358933"/>
    </source>
</evidence>
<name>A0A693BQB8_CAMJU</name>
<protein>
    <recommendedName>
        <fullName evidence="4">Rdx family protein</fullName>
    </recommendedName>
</protein>
<dbReference type="EMBL" id="AACJKW010000009">
    <property type="protein sequence ID" value="EAK8193758.1"/>
    <property type="molecule type" value="Genomic_DNA"/>
</dbReference>
<dbReference type="InterPro" id="IPR036249">
    <property type="entry name" value="Thioredoxin-like_sf"/>
</dbReference>
<organism evidence="2 3">
    <name type="scientific">Campylobacter jejuni</name>
    <dbReference type="NCBI Taxonomy" id="197"/>
    <lineage>
        <taxon>Bacteria</taxon>
        <taxon>Pseudomonadati</taxon>
        <taxon>Campylobacterota</taxon>
        <taxon>Epsilonproteobacteria</taxon>
        <taxon>Campylobacterales</taxon>
        <taxon>Campylobacteraceae</taxon>
        <taxon>Campylobacter</taxon>
    </lineage>
</organism>
<dbReference type="Gene3D" id="3.40.30.10">
    <property type="entry name" value="Glutaredoxin"/>
    <property type="match status" value="1"/>
</dbReference>
<gene>
    <name evidence="2" type="ORF">E7N58_06265</name>
</gene>
<evidence type="ECO:0008006" key="4">
    <source>
        <dbReference type="Google" id="ProtNLM"/>
    </source>
</evidence>
<dbReference type="Proteomes" id="UP000358933">
    <property type="component" value="Unassembled WGS sequence"/>
</dbReference>
<evidence type="ECO:0000313" key="2">
    <source>
        <dbReference type="EMBL" id="EAK8193758.1"/>
    </source>
</evidence>
<proteinExistence type="predicted"/>
<sequence length="61" mass="7024">MAEGLQSDFKDVEVEFEIGGRGDFIVEVDGKVIFSKTQLINCESERFPYQNEINQLIKNRV</sequence>
<dbReference type="SUPFAM" id="SSF52833">
    <property type="entry name" value="Thioredoxin-like"/>
    <property type="match status" value="1"/>
</dbReference>